<protein>
    <submittedName>
        <fullName evidence="1">Uncharacterized protein</fullName>
    </submittedName>
</protein>
<name>M5IR17_9BACT</name>
<dbReference type="AlphaFoldDB" id="M5IR17"/>
<proteinExistence type="predicted"/>
<dbReference type="PATRIC" id="fig|1244083.3.peg.826"/>
<accession>M5IR17</accession>
<sequence>MFYLRQNFTSQLSSLWRYEQAAETWLKARFSSVNFSYRWV</sequence>
<reference evidence="1 2" key="1">
    <citation type="journal article" date="2013" name="Genome Announc.">
        <title>Genome Sequence of Campylobacter showae UNSWCD, Isolated from a Patient with Crohn's Disease.</title>
        <authorList>
            <person name="Tay A.P."/>
            <person name="Kaakoush N.O."/>
            <person name="Deshpande N.P."/>
            <person name="Chen Z."/>
            <person name="Mitchell H."/>
            <person name="Wilkins M.R."/>
        </authorList>
    </citation>
    <scope>NUCLEOTIDE SEQUENCE [LARGE SCALE GENOMIC DNA]</scope>
    <source>
        <strain evidence="1 2">CSUNSWCD</strain>
    </source>
</reference>
<evidence type="ECO:0000313" key="1">
    <source>
        <dbReference type="EMBL" id="EKU11546.1"/>
    </source>
</evidence>
<evidence type="ECO:0000313" key="2">
    <source>
        <dbReference type="Proteomes" id="UP000011939"/>
    </source>
</evidence>
<dbReference type="Proteomes" id="UP000011939">
    <property type="component" value="Unassembled WGS sequence"/>
</dbReference>
<organism evidence="1 2">
    <name type="scientific">Campylobacter showae CSUNSWCD</name>
    <dbReference type="NCBI Taxonomy" id="1244083"/>
    <lineage>
        <taxon>Bacteria</taxon>
        <taxon>Pseudomonadati</taxon>
        <taxon>Campylobacterota</taxon>
        <taxon>Epsilonproteobacteria</taxon>
        <taxon>Campylobacterales</taxon>
        <taxon>Campylobacteraceae</taxon>
        <taxon>Campylobacter</taxon>
    </lineage>
</organism>
<dbReference type="EMBL" id="AMZQ01000005">
    <property type="protein sequence ID" value="EKU11546.1"/>
    <property type="molecule type" value="Genomic_DNA"/>
</dbReference>
<comment type="caution">
    <text evidence="1">The sequence shown here is derived from an EMBL/GenBank/DDBJ whole genome shotgun (WGS) entry which is preliminary data.</text>
</comment>
<gene>
    <name evidence="1" type="ORF">CSUNSWCD_1584</name>
</gene>
<dbReference type="STRING" id="1244083.CSUNSWCD_1584"/>